<organism evidence="11 12">
    <name type="scientific">Planococcus kocurii</name>
    <dbReference type="NCBI Taxonomy" id="1374"/>
    <lineage>
        <taxon>Bacteria</taxon>
        <taxon>Bacillati</taxon>
        <taxon>Bacillota</taxon>
        <taxon>Bacilli</taxon>
        <taxon>Bacillales</taxon>
        <taxon>Caryophanaceae</taxon>
        <taxon>Planococcus</taxon>
    </lineage>
</organism>
<dbReference type="EMBL" id="CP013661">
    <property type="protein sequence ID" value="ALS79476.1"/>
    <property type="molecule type" value="Genomic_DNA"/>
</dbReference>
<dbReference type="InterPro" id="IPR017850">
    <property type="entry name" value="Alkaline_phosphatase_core_sf"/>
</dbReference>
<dbReference type="InterPro" id="IPR050448">
    <property type="entry name" value="OpgB/LTA_synthase_biosynth"/>
</dbReference>
<dbReference type="InterPro" id="IPR000917">
    <property type="entry name" value="Sulfatase_N"/>
</dbReference>
<keyword evidence="12" id="KW-1185">Reference proteome</keyword>
<dbReference type="RefSeq" id="WP_058386123.1">
    <property type="nucleotide sequence ID" value="NZ_CP013661.2"/>
</dbReference>
<feature type="transmembrane region" description="Helical" evidence="9">
    <location>
        <begin position="7"/>
        <end position="24"/>
    </location>
</feature>
<name>A0ABM5WYQ8_9BACL</name>
<feature type="transmembrane region" description="Helical" evidence="9">
    <location>
        <begin position="111"/>
        <end position="128"/>
    </location>
</feature>
<dbReference type="Gene3D" id="3.30.1120.170">
    <property type="match status" value="1"/>
</dbReference>
<dbReference type="InterPro" id="IPR012160">
    <property type="entry name" value="LtaS-like"/>
</dbReference>
<dbReference type="PANTHER" id="PTHR47371">
    <property type="entry name" value="LIPOTEICHOIC ACID SYNTHASE"/>
    <property type="match status" value="1"/>
</dbReference>
<keyword evidence="7 8" id="KW-0472">Membrane</keyword>
<evidence type="ECO:0000313" key="12">
    <source>
        <dbReference type="Proteomes" id="UP000065533"/>
    </source>
</evidence>
<dbReference type="SUPFAM" id="SSF53649">
    <property type="entry name" value="Alkaline phosphatase-like"/>
    <property type="match status" value="1"/>
</dbReference>
<keyword evidence="6 9" id="KW-1133">Transmembrane helix</keyword>
<dbReference type="PANTHER" id="PTHR47371:SF3">
    <property type="entry name" value="PHOSPHOGLYCEROL TRANSFERASE I"/>
    <property type="match status" value="1"/>
</dbReference>
<dbReference type="Pfam" id="PF00884">
    <property type="entry name" value="Sulfatase"/>
    <property type="match status" value="1"/>
</dbReference>
<dbReference type="Gene3D" id="3.40.720.10">
    <property type="entry name" value="Alkaline Phosphatase, subunit A"/>
    <property type="match status" value="1"/>
</dbReference>
<accession>A0ABM5WYQ8</accession>
<evidence type="ECO:0000313" key="11">
    <source>
        <dbReference type="EMBL" id="ALS79476.1"/>
    </source>
</evidence>
<sequence length="611" mass="69817">MKFPEYWIYLLLSISKLFLFSVYAGTNFSFSFFVLNLASIVVLSSWTLLLSSKKRRWILLLLLFLHSTLLISDLWYYRYFDDLLSVVLIADLTQMSDVGGGFLTLIEMKDFLFFADLLIFSIVLFATRNTQEKVTLERKSLVAGGGFALGLALFVIPIVISYSNEEQWLVDEPISNMREYYQLGFWGYHGLDFAQGIGSFFKDTNVTAEEESQIRQLHPNHSSTNPDSEKPNVIVVQLESFQTSVIEQQVNGQELTPHLNALKEEAYFFPSFYHQTHEGRTSDAEFITLTSLYPLKSGSVYTQYADHEFDGLPELLRNAGYDTAAMHAFEKDFWNRDDFYKNIGFNHFFSQTDFPDNQDIGMALNDEDFFTSSIDFAEQLKEPYFAFLVALSSHTPYEIPEELEQLELSGYEDPLLKGYYETIHYVDGAVGVMIEELKKRDMWDDSLIVFYGDHDSGLTQATSEMAQKLDAKTKVELFELDRQVPLFIKAPNMTRGETFTNNGGQIDIAPTILDLVGIESSYMLGQSLLNDTSNLTLFRDGAFRYEKFYFEPDLTVAAGSGTCYETDSGEKVEVEQCSEQIDSVTEKLRLSDLIIQKNALQKIEESKSDKK</sequence>
<evidence type="ECO:0000256" key="3">
    <source>
        <dbReference type="ARBA" id="ARBA00009983"/>
    </source>
</evidence>
<evidence type="ECO:0000256" key="4">
    <source>
        <dbReference type="ARBA" id="ARBA00022475"/>
    </source>
</evidence>
<evidence type="ECO:0000256" key="7">
    <source>
        <dbReference type="ARBA" id="ARBA00023136"/>
    </source>
</evidence>
<evidence type="ECO:0000256" key="5">
    <source>
        <dbReference type="ARBA" id="ARBA00022692"/>
    </source>
</evidence>
<reference evidence="11" key="1">
    <citation type="submission" date="2016-01" db="EMBL/GenBank/DDBJ databases">
        <title>Complete genome of Planococcus kocurri type strain.</title>
        <authorList>
            <person name="See-Too W.S."/>
        </authorList>
    </citation>
    <scope>NUCLEOTIDE SEQUENCE [LARGE SCALE GENOMIC DNA]</scope>
    <source>
        <strain evidence="11">ATCC 43650</strain>
    </source>
</reference>
<evidence type="ECO:0000256" key="1">
    <source>
        <dbReference type="ARBA" id="ARBA00004651"/>
    </source>
</evidence>
<evidence type="ECO:0000256" key="6">
    <source>
        <dbReference type="ARBA" id="ARBA00022989"/>
    </source>
</evidence>
<comment type="pathway">
    <text evidence="2">Cell wall biogenesis; lipoteichoic acid biosynthesis.</text>
</comment>
<comment type="similarity">
    <text evidence="3 8">Belongs to the LTA synthase family.</text>
</comment>
<evidence type="ECO:0000259" key="10">
    <source>
        <dbReference type="Pfam" id="PF00884"/>
    </source>
</evidence>
<keyword evidence="4 8" id="KW-1003">Cell membrane</keyword>
<evidence type="ECO:0000256" key="2">
    <source>
        <dbReference type="ARBA" id="ARBA00004936"/>
    </source>
</evidence>
<dbReference type="Proteomes" id="UP000065533">
    <property type="component" value="Chromosome"/>
</dbReference>
<gene>
    <name evidence="11" type="ORF">AUO94_12960</name>
</gene>
<evidence type="ECO:0000256" key="9">
    <source>
        <dbReference type="SAM" id="Phobius"/>
    </source>
</evidence>
<feature type="transmembrane region" description="Helical" evidence="9">
    <location>
        <begin position="140"/>
        <end position="160"/>
    </location>
</feature>
<feature type="transmembrane region" description="Helical" evidence="9">
    <location>
        <begin position="57"/>
        <end position="77"/>
    </location>
</feature>
<keyword evidence="5 9" id="KW-0812">Transmembrane</keyword>
<evidence type="ECO:0000256" key="8">
    <source>
        <dbReference type="PIRNR" id="PIRNR005091"/>
    </source>
</evidence>
<dbReference type="PIRSF" id="PIRSF005091">
    <property type="entry name" value="Mmb_sulf_HI1246"/>
    <property type="match status" value="1"/>
</dbReference>
<comment type="subcellular location">
    <subcellularLocation>
        <location evidence="1">Cell membrane</location>
        <topology evidence="1">Multi-pass membrane protein</topology>
    </subcellularLocation>
</comment>
<proteinExistence type="inferred from homology"/>
<dbReference type="CDD" id="cd16015">
    <property type="entry name" value="LTA_synthase"/>
    <property type="match status" value="1"/>
</dbReference>
<feature type="domain" description="Sulfatase N-terminal" evidence="10">
    <location>
        <begin position="231"/>
        <end position="518"/>
    </location>
</feature>
<protein>
    <submittedName>
        <fullName evidence="11">Sulfatase</fullName>
    </submittedName>
</protein>
<feature type="transmembrane region" description="Helical" evidence="9">
    <location>
        <begin position="30"/>
        <end position="50"/>
    </location>
</feature>